<dbReference type="GeneID" id="95974031"/>
<sequence>MAGIKRKEAPKAVAAQASSYQKKQKLASAPSKKSIPAKKAKAESSDDDDDDDEDMLDGQDFGSDDASDDDDASDPADAVANKGSKESKGKREFDNSGSDGDKKFKVQTTSAESHAAQRALAKERRAAKPNADSIARSKKIWERLRRKSHVPLEERKALVAELFDIITGRVRDFVFKHDSVRVIQCALKYANQQQRKSIVSELKADVRPLAESKYGKFMVAKMVVEGDSEIRNMIIPEFYGHVRRLINHPEAAWIVDDIYRQVATAQQKALMLREWYGAEYALFGKTKAADVSADDKVTADLKQILEESPEKKKTIMQYLHQIINQLVQKKMTGFTMLHDAMLQYFLNTTPTSSEANEFLELLKSDLDEENGGDLLKNLAFTKSGSKVVSLALAYGTAKDRKLILRVYKDTVEPMAFDANAHMVLLAAMDVIDDTKMTAKMLFPELMGENIKDEAEREDRLLGLITHLTARIPILYSLAGQAKWLLSEPEKAFLAEIHAVRETTSKKSSEVRRKELVQYISPYLIPVVEHQAALLVSNSFGCQFITEVLLECEGDKSAASTAVAEIAGGDISSSEEHIAHNAAAGKMFRALVSGGKFDFDTKKVVLASPRLGFGALLLKQIKGSIVSWATSPSSFVVVSLLESEDVDEASKKIVEDELQKGKKALEKSAGPEQQSTTTKDANNNNKKKTKKSLAAAAEGGAAPARGNAGARILLGKL</sequence>
<feature type="compositionally biased region" description="Low complexity" evidence="4">
    <location>
        <begin position="691"/>
        <end position="703"/>
    </location>
</feature>
<feature type="region of interest" description="Disordered" evidence="4">
    <location>
        <begin position="1"/>
        <end position="133"/>
    </location>
</feature>
<keyword evidence="1" id="KW-0677">Repeat</keyword>
<organism evidence="6 7">
    <name type="scientific">Neodothiora populina</name>
    <dbReference type="NCBI Taxonomy" id="2781224"/>
    <lineage>
        <taxon>Eukaryota</taxon>
        <taxon>Fungi</taxon>
        <taxon>Dikarya</taxon>
        <taxon>Ascomycota</taxon>
        <taxon>Pezizomycotina</taxon>
        <taxon>Dothideomycetes</taxon>
        <taxon>Dothideomycetidae</taxon>
        <taxon>Dothideales</taxon>
        <taxon>Dothioraceae</taxon>
        <taxon>Neodothiora</taxon>
    </lineage>
</organism>
<protein>
    <recommendedName>
        <fullName evidence="5">PUM-HD domain-containing protein</fullName>
    </recommendedName>
</protein>
<reference evidence="6 7" key="1">
    <citation type="submission" date="2024-07" db="EMBL/GenBank/DDBJ databases">
        <title>Draft sequence of the Neodothiora populina.</title>
        <authorList>
            <person name="Drown D.D."/>
            <person name="Schuette U.S."/>
            <person name="Buechlein A.B."/>
            <person name="Rusch D.R."/>
            <person name="Winton L.W."/>
            <person name="Adams G.A."/>
        </authorList>
    </citation>
    <scope>NUCLEOTIDE SEQUENCE [LARGE SCALE GENOMIC DNA]</scope>
    <source>
        <strain evidence="6 7">CPC 39397</strain>
    </source>
</reference>
<gene>
    <name evidence="6" type="ORF">AAFC00_000328</name>
</gene>
<dbReference type="EMBL" id="JBFMKM010000009">
    <property type="protein sequence ID" value="KAL1303874.1"/>
    <property type="molecule type" value="Genomic_DNA"/>
</dbReference>
<keyword evidence="2" id="KW-0694">RNA-binding</keyword>
<evidence type="ECO:0000259" key="5">
    <source>
        <dbReference type="PROSITE" id="PS50303"/>
    </source>
</evidence>
<evidence type="ECO:0000256" key="2">
    <source>
        <dbReference type="ARBA" id="ARBA00022884"/>
    </source>
</evidence>
<dbReference type="SUPFAM" id="SSF48371">
    <property type="entry name" value="ARM repeat"/>
    <property type="match status" value="1"/>
</dbReference>
<dbReference type="SMART" id="SM00025">
    <property type="entry name" value="Pumilio"/>
    <property type="match status" value="4"/>
</dbReference>
<dbReference type="InterPro" id="IPR033133">
    <property type="entry name" value="PUM-HD"/>
</dbReference>
<dbReference type="RefSeq" id="XP_069200149.1">
    <property type="nucleotide sequence ID" value="XM_069342876.1"/>
</dbReference>
<dbReference type="PROSITE" id="PS50303">
    <property type="entry name" value="PUM_HD"/>
    <property type="match status" value="1"/>
</dbReference>
<evidence type="ECO:0000256" key="3">
    <source>
        <dbReference type="ARBA" id="ARBA00024893"/>
    </source>
</evidence>
<feature type="compositionally biased region" description="Acidic residues" evidence="4">
    <location>
        <begin position="45"/>
        <end position="74"/>
    </location>
</feature>
<comment type="caution">
    <text evidence="6">The sequence shown here is derived from an EMBL/GenBank/DDBJ whole genome shotgun (WGS) entry which is preliminary data.</text>
</comment>
<keyword evidence="7" id="KW-1185">Reference proteome</keyword>
<evidence type="ECO:0000313" key="6">
    <source>
        <dbReference type="EMBL" id="KAL1303874.1"/>
    </source>
</evidence>
<evidence type="ECO:0000256" key="4">
    <source>
        <dbReference type="SAM" id="MobiDB-lite"/>
    </source>
</evidence>
<feature type="compositionally biased region" description="Basic and acidic residues" evidence="4">
    <location>
        <begin position="83"/>
        <end position="104"/>
    </location>
</feature>
<name>A0ABR3PD08_9PEZI</name>
<accession>A0ABR3PD08</accession>
<dbReference type="PANTHER" id="PTHR13389:SF0">
    <property type="entry name" value="PUMILIO HOMOLOG 3"/>
    <property type="match status" value="1"/>
</dbReference>
<dbReference type="Gene3D" id="1.25.10.10">
    <property type="entry name" value="Leucine-rich Repeat Variant"/>
    <property type="match status" value="1"/>
</dbReference>
<proteinExistence type="predicted"/>
<dbReference type="InterPro" id="IPR011989">
    <property type="entry name" value="ARM-like"/>
</dbReference>
<feature type="compositionally biased region" description="Basic and acidic residues" evidence="4">
    <location>
        <begin position="1"/>
        <end position="10"/>
    </location>
</feature>
<dbReference type="PANTHER" id="PTHR13389">
    <property type="entry name" value="PUMILIO HOMOLOG 3"/>
    <property type="match status" value="1"/>
</dbReference>
<dbReference type="Proteomes" id="UP001562354">
    <property type="component" value="Unassembled WGS sequence"/>
</dbReference>
<evidence type="ECO:0000313" key="7">
    <source>
        <dbReference type="Proteomes" id="UP001562354"/>
    </source>
</evidence>
<dbReference type="Pfam" id="PF08144">
    <property type="entry name" value="CPL"/>
    <property type="match status" value="1"/>
</dbReference>
<evidence type="ECO:0000256" key="1">
    <source>
        <dbReference type="ARBA" id="ARBA00022737"/>
    </source>
</evidence>
<comment type="function">
    <text evidence="3">RNA-binding nucleolar protein required for pre-rRNA processing. Involved in production of 18S rRNA and assembly of small ribosomal subunit.</text>
</comment>
<dbReference type="InterPro" id="IPR001313">
    <property type="entry name" value="Pumilio_RNA-bd_rpt"/>
</dbReference>
<dbReference type="InterPro" id="IPR012959">
    <property type="entry name" value="CPL_dom"/>
</dbReference>
<feature type="domain" description="PUM-HD" evidence="5">
    <location>
        <begin position="136"/>
        <end position="475"/>
    </location>
</feature>
<feature type="region of interest" description="Disordered" evidence="4">
    <location>
        <begin position="661"/>
        <end position="703"/>
    </location>
</feature>
<dbReference type="InterPro" id="IPR040059">
    <property type="entry name" value="PUM3"/>
</dbReference>
<dbReference type="InterPro" id="IPR016024">
    <property type="entry name" value="ARM-type_fold"/>
</dbReference>